<evidence type="ECO:0000256" key="1">
    <source>
        <dbReference type="SAM" id="Phobius"/>
    </source>
</evidence>
<dbReference type="PANTHER" id="PTHR23028">
    <property type="entry name" value="ACETYLTRANSFERASE"/>
    <property type="match status" value="1"/>
</dbReference>
<evidence type="ECO:0000313" key="4">
    <source>
        <dbReference type="EMBL" id="UZD54813.1"/>
    </source>
</evidence>
<dbReference type="InterPro" id="IPR043968">
    <property type="entry name" value="SGNH"/>
</dbReference>
<dbReference type="Proteomes" id="UP001163266">
    <property type="component" value="Chromosome"/>
</dbReference>
<keyword evidence="5" id="KW-1185">Reference proteome</keyword>
<feature type="transmembrane region" description="Helical" evidence="1">
    <location>
        <begin position="252"/>
        <end position="268"/>
    </location>
</feature>
<name>A0ABY6MS56_9BURK</name>
<feature type="transmembrane region" description="Helical" evidence="1">
    <location>
        <begin position="196"/>
        <end position="216"/>
    </location>
</feature>
<feature type="transmembrane region" description="Helical" evidence="1">
    <location>
        <begin position="145"/>
        <end position="162"/>
    </location>
</feature>
<keyword evidence="1" id="KW-0812">Transmembrane</keyword>
<accession>A0ABY6MS56</accession>
<feature type="transmembrane region" description="Helical" evidence="1">
    <location>
        <begin position="169"/>
        <end position="190"/>
    </location>
</feature>
<evidence type="ECO:0000259" key="2">
    <source>
        <dbReference type="Pfam" id="PF01757"/>
    </source>
</evidence>
<dbReference type="InterPro" id="IPR050879">
    <property type="entry name" value="Acyltransferase_3"/>
</dbReference>
<dbReference type="GO" id="GO:0016746">
    <property type="term" value="F:acyltransferase activity"/>
    <property type="evidence" value="ECO:0007669"/>
    <property type="project" value="UniProtKB-KW"/>
</dbReference>
<dbReference type="PANTHER" id="PTHR23028:SF53">
    <property type="entry name" value="ACYL_TRANSF_3 DOMAIN-CONTAINING PROTEIN"/>
    <property type="match status" value="1"/>
</dbReference>
<protein>
    <submittedName>
        <fullName evidence="4">Acyltransferase</fullName>
    </submittedName>
</protein>
<keyword evidence="4" id="KW-0012">Acyltransferase</keyword>
<feature type="transmembrane region" description="Helical" evidence="1">
    <location>
        <begin position="349"/>
        <end position="369"/>
    </location>
</feature>
<evidence type="ECO:0000259" key="3">
    <source>
        <dbReference type="Pfam" id="PF19040"/>
    </source>
</evidence>
<gene>
    <name evidence="4" type="ORF">OMP39_14295</name>
</gene>
<sequence length="667" mass="72408">MAASIDFRQDINGLRAYAVAAVVLYHFGVPGFAGGFVGVDVFFVISGFLMTGIIVSQLEAGRFSLLGFYLARAARIIPALAALCAAVLVFGWFWLTPVDYQRLGRHVASSIAFLSNVTYATESGYFDTASHEKWLLHTWSLSVEWQFYLLLPLALIAWRRWVGRGPAHLLAFAVLGVAVSLALSVVLTAWRPTYAFYLLPTRAWEMLAGGAVYLVQRRWALAPAAARLCYLAGLASILVSVVLFHAGLPWPGAWAALPVAGAALVLLAQRQDALPTGHPWVQWIGTASYSIYLWHWPIAVGARYFGLADQALWAVPAVALSLLLGGLSYRWVERPTRGALRGLRAPRGVLVHGAVTACVAGVAAAVLWAHGVPARVPREVELAAAEARNRNPRSPECLLTGWGFGSVQGCHIGAPGRPERVVMIGDSHAGALLGAIDEALTQEGVGGRFFAATSCPPVLGMAWERGLESDCRRFYAGVEQWLKSRSGLTLVLVGRWSNYLHDRPQLVTLDGRTPLDRLPAPQREALYRERVVQGICRYAPHGSVHVLAPIPEMPYDVPRTLATDLLLGRARSDYGIERAAYARKHGPVLDALHEAGARCGAQLVDPTGALCDGRWCRAAEGGRPLYFDDDHLSEYGNRRLVPLLRPLVRHASPAPRATAVVHAPQAD</sequence>
<feature type="transmembrane region" description="Helical" evidence="1">
    <location>
        <begin position="35"/>
        <end position="55"/>
    </location>
</feature>
<keyword evidence="1" id="KW-1133">Transmembrane helix</keyword>
<dbReference type="RefSeq" id="WP_264892472.1">
    <property type="nucleotide sequence ID" value="NZ_CP110257.1"/>
</dbReference>
<evidence type="ECO:0000313" key="5">
    <source>
        <dbReference type="Proteomes" id="UP001163266"/>
    </source>
</evidence>
<proteinExistence type="predicted"/>
<keyword evidence="4" id="KW-0808">Transferase</keyword>
<feature type="domain" description="Acyltransferase 3" evidence="2">
    <location>
        <begin position="10"/>
        <end position="326"/>
    </location>
</feature>
<dbReference type="Pfam" id="PF19040">
    <property type="entry name" value="SGNH"/>
    <property type="match status" value="1"/>
</dbReference>
<organism evidence="4 5">
    <name type="scientific">Caldimonas aquatica</name>
    <dbReference type="NCBI Taxonomy" id="376175"/>
    <lineage>
        <taxon>Bacteria</taxon>
        <taxon>Pseudomonadati</taxon>
        <taxon>Pseudomonadota</taxon>
        <taxon>Betaproteobacteria</taxon>
        <taxon>Burkholderiales</taxon>
        <taxon>Sphaerotilaceae</taxon>
        <taxon>Caldimonas</taxon>
    </lineage>
</organism>
<dbReference type="EMBL" id="CP110257">
    <property type="protein sequence ID" value="UZD54813.1"/>
    <property type="molecule type" value="Genomic_DNA"/>
</dbReference>
<feature type="transmembrane region" description="Helical" evidence="1">
    <location>
        <begin position="311"/>
        <end position="329"/>
    </location>
</feature>
<reference evidence="4" key="1">
    <citation type="submission" date="2022-10" db="EMBL/GenBank/DDBJ databases">
        <title>Complete genome sequence of Schlegelella aquatica LMG 23380.</title>
        <authorList>
            <person name="Musilova J."/>
            <person name="Kourilova X."/>
            <person name="Bezdicek M."/>
            <person name="Hermankova K."/>
            <person name="Obruca S."/>
            <person name="Sedlar K."/>
        </authorList>
    </citation>
    <scope>NUCLEOTIDE SEQUENCE</scope>
    <source>
        <strain evidence="4">LMG 23380</strain>
    </source>
</reference>
<dbReference type="Pfam" id="PF01757">
    <property type="entry name" value="Acyl_transf_3"/>
    <property type="match status" value="1"/>
</dbReference>
<feature type="transmembrane region" description="Helical" evidence="1">
    <location>
        <begin position="280"/>
        <end position="299"/>
    </location>
</feature>
<feature type="domain" description="SGNH" evidence="3">
    <location>
        <begin position="406"/>
        <end position="646"/>
    </location>
</feature>
<keyword evidence="1" id="KW-0472">Membrane</keyword>
<dbReference type="InterPro" id="IPR002656">
    <property type="entry name" value="Acyl_transf_3_dom"/>
</dbReference>
<feature type="transmembrane region" description="Helical" evidence="1">
    <location>
        <begin position="228"/>
        <end position="246"/>
    </location>
</feature>
<feature type="transmembrane region" description="Helical" evidence="1">
    <location>
        <begin position="76"/>
        <end position="95"/>
    </location>
</feature>
<feature type="transmembrane region" description="Helical" evidence="1">
    <location>
        <begin position="12"/>
        <end position="29"/>
    </location>
</feature>